<dbReference type="InterPro" id="IPR004017">
    <property type="entry name" value="Cys_rich_dom"/>
</dbReference>
<evidence type="ECO:0000256" key="2">
    <source>
        <dbReference type="ARBA" id="ARBA00022723"/>
    </source>
</evidence>
<feature type="domain" description="Cysteine-rich" evidence="6">
    <location>
        <begin position="5"/>
        <end position="84"/>
    </location>
</feature>
<keyword evidence="2" id="KW-0479">Metal-binding</keyword>
<feature type="domain" description="Cysteine-rich" evidence="6">
    <location>
        <begin position="128"/>
        <end position="215"/>
    </location>
</feature>
<keyword evidence="4" id="KW-0408">Iron</keyword>
<evidence type="ECO:0000259" key="6">
    <source>
        <dbReference type="Pfam" id="PF02754"/>
    </source>
</evidence>
<dbReference type="EMBL" id="LAZR01018329">
    <property type="protein sequence ID" value="KKL96818.1"/>
    <property type="molecule type" value="Genomic_DNA"/>
</dbReference>
<name>A0A0F9GDH8_9ZZZZ</name>
<dbReference type="GO" id="GO:0051539">
    <property type="term" value="F:4 iron, 4 sulfur cluster binding"/>
    <property type="evidence" value="ECO:0007669"/>
    <property type="project" value="UniProtKB-KW"/>
</dbReference>
<dbReference type="PANTHER" id="PTHR43255">
    <property type="entry name" value="IRON-SULFUR-BINDING OXIDOREDUCTASE FADF-RELATED-RELATED"/>
    <property type="match status" value="1"/>
</dbReference>
<dbReference type="Pfam" id="PF02754">
    <property type="entry name" value="CCG"/>
    <property type="match status" value="2"/>
</dbReference>
<evidence type="ECO:0000313" key="7">
    <source>
        <dbReference type="EMBL" id="KKL96818.1"/>
    </source>
</evidence>
<dbReference type="GO" id="GO:0016491">
    <property type="term" value="F:oxidoreductase activity"/>
    <property type="evidence" value="ECO:0007669"/>
    <property type="project" value="UniProtKB-KW"/>
</dbReference>
<keyword evidence="3" id="KW-0560">Oxidoreductase</keyword>
<dbReference type="AlphaFoldDB" id="A0A0F9GDH8"/>
<dbReference type="GO" id="GO:0005886">
    <property type="term" value="C:plasma membrane"/>
    <property type="evidence" value="ECO:0007669"/>
    <property type="project" value="TreeGrafter"/>
</dbReference>
<keyword evidence="5" id="KW-0411">Iron-sulfur</keyword>
<evidence type="ECO:0000256" key="5">
    <source>
        <dbReference type="ARBA" id="ARBA00023014"/>
    </source>
</evidence>
<comment type="caution">
    <text evidence="7">The sequence shown here is derived from an EMBL/GenBank/DDBJ whole genome shotgun (WGS) entry which is preliminary data.</text>
</comment>
<accession>A0A0F9GDH8</accession>
<protein>
    <recommendedName>
        <fullName evidence="6">Cysteine-rich domain-containing protein</fullName>
    </recommendedName>
</protein>
<dbReference type="InterPro" id="IPR051460">
    <property type="entry name" value="HdrC_iron-sulfur_subunit"/>
</dbReference>
<evidence type="ECO:0000256" key="3">
    <source>
        <dbReference type="ARBA" id="ARBA00023002"/>
    </source>
</evidence>
<dbReference type="GO" id="GO:0046872">
    <property type="term" value="F:metal ion binding"/>
    <property type="evidence" value="ECO:0007669"/>
    <property type="project" value="UniProtKB-KW"/>
</dbReference>
<reference evidence="7" key="1">
    <citation type="journal article" date="2015" name="Nature">
        <title>Complex archaea that bridge the gap between prokaryotes and eukaryotes.</title>
        <authorList>
            <person name="Spang A."/>
            <person name="Saw J.H."/>
            <person name="Jorgensen S.L."/>
            <person name="Zaremba-Niedzwiedzka K."/>
            <person name="Martijn J."/>
            <person name="Lind A.E."/>
            <person name="van Eijk R."/>
            <person name="Schleper C."/>
            <person name="Guy L."/>
            <person name="Ettema T.J."/>
        </authorList>
    </citation>
    <scope>NUCLEOTIDE SEQUENCE</scope>
</reference>
<gene>
    <name evidence="7" type="ORF">LCGC14_1840700</name>
</gene>
<evidence type="ECO:0000256" key="4">
    <source>
        <dbReference type="ARBA" id="ARBA00023004"/>
    </source>
</evidence>
<organism evidence="7">
    <name type="scientific">marine sediment metagenome</name>
    <dbReference type="NCBI Taxonomy" id="412755"/>
    <lineage>
        <taxon>unclassified sequences</taxon>
        <taxon>metagenomes</taxon>
        <taxon>ecological metagenomes</taxon>
    </lineage>
</organism>
<proteinExistence type="predicted"/>
<keyword evidence="1" id="KW-0004">4Fe-4S</keyword>
<dbReference type="PANTHER" id="PTHR43255:SF1">
    <property type="entry name" value="IRON-SULFUR-BINDING OXIDOREDUCTASE FADF-RELATED"/>
    <property type="match status" value="1"/>
</dbReference>
<evidence type="ECO:0000256" key="1">
    <source>
        <dbReference type="ARBA" id="ARBA00022485"/>
    </source>
</evidence>
<sequence>MTKLIYFGCLSAKNYESTCNNAKKLIQFLDYEFLVIDDPPCCGSLSFHITSDEILSEHIKFVNDWFKENNVTELVTICAGCYAYFSRYYKEFLGSEFNVKVQHLLQFLAEPNNMTKLNLKYPEKNLKVNYHDACHLRNSSTPIIDEPRLILNSIDNIEVVEMDLNRTKSICCGAGGGVYSIFKENSDYNAKTIFQNMNKGKALLTACPFCYTALKRIEKENNLKTPVIKFEDFIVKLMEGVDPII</sequence>